<evidence type="ECO:0000313" key="2">
    <source>
        <dbReference type="Proteomes" id="UP000002973"/>
    </source>
</evidence>
<protein>
    <submittedName>
        <fullName evidence="1">Uncharacterized protein</fullName>
    </submittedName>
</protein>
<organism evidence="1 2">
    <name type="scientific">Streptococcus anginosus F0211</name>
    <dbReference type="NCBI Taxonomy" id="706437"/>
    <lineage>
        <taxon>Bacteria</taxon>
        <taxon>Bacillati</taxon>
        <taxon>Bacillota</taxon>
        <taxon>Bacilli</taxon>
        <taxon>Lactobacillales</taxon>
        <taxon>Streptococcaceae</taxon>
        <taxon>Streptococcus</taxon>
        <taxon>Streptococcus anginosus group</taxon>
    </lineage>
</organism>
<gene>
    <name evidence="1" type="ORF">HMPREF0813_01112</name>
</gene>
<dbReference type="EMBL" id="AECT01000018">
    <property type="protein sequence ID" value="EFU22386.1"/>
    <property type="molecule type" value="Genomic_DNA"/>
</dbReference>
<sequence length="42" mass="4622">MDLYCSILLFLAIGYDKGCSDVKAEFLTSQGVLQSYLLCGRS</sequence>
<accession>E6J1I7</accession>
<dbReference type="AlphaFoldDB" id="E6J1I7"/>
<reference evidence="1 2" key="1">
    <citation type="submission" date="2010-11" db="EMBL/GenBank/DDBJ databases">
        <authorList>
            <person name="Weinstock G."/>
            <person name="Sodergren E."/>
            <person name="Clifton S."/>
            <person name="Fulton L."/>
            <person name="Fulton B."/>
            <person name="Courtney L."/>
            <person name="Fronick C."/>
            <person name="Harrison M."/>
            <person name="Strong C."/>
            <person name="Farmer C."/>
            <person name="Delahaunty K."/>
            <person name="Markovic C."/>
            <person name="Hall O."/>
            <person name="Minx P."/>
            <person name="Tomlinson C."/>
            <person name="Mitreva M."/>
            <person name="Hou S."/>
            <person name="Chen J."/>
            <person name="Wollam A."/>
            <person name="Pepin K.H."/>
            <person name="Johnson M."/>
            <person name="Bhonagiri V."/>
            <person name="Zhang X."/>
            <person name="Suruliraj S."/>
            <person name="Warren W."/>
            <person name="Chinwalla A."/>
            <person name="Mardis E.R."/>
            <person name="Wilson R.K."/>
        </authorList>
    </citation>
    <scope>NUCLEOTIDE SEQUENCE [LARGE SCALE GENOMIC DNA]</scope>
    <source>
        <strain evidence="1 2">F0211</strain>
    </source>
</reference>
<comment type="caution">
    <text evidence="1">The sequence shown here is derived from an EMBL/GenBank/DDBJ whole genome shotgun (WGS) entry which is preliminary data.</text>
</comment>
<dbReference type="Proteomes" id="UP000002973">
    <property type="component" value="Unassembled WGS sequence"/>
</dbReference>
<proteinExistence type="predicted"/>
<evidence type="ECO:0000313" key="1">
    <source>
        <dbReference type="EMBL" id="EFU22386.1"/>
    </source>
</evidence>
<name>E6J1I7_STRAP</name>